<dbReference type="InterPro" id="IPR013650">
    <property type="entry name" value="ATP-grasp_succ-CoA_synth-type"/>
</dbReference>
<evidence type="ECO:0000256" key="8">
    <source>
        <dbReference type="HAMAP-Rule" id="MF_00558"/>
    </source>
</evidence>
<protein>
    <recommendedName>
        <fullName evidence="8">Succinate--CoA ligase [ADP-forming] subunit beta</fullName>
        <ecNumber evidence="8">6.2.1.5</ecNumber>
    </recommendedName>
    <alternativeName>
        <fullName evidence="8">Succinyl-CoA synthetase subunit beta</fullName>
        <shortName evidence="8">SCS-beta</shortName>
    </alternativeName>
</protein>
<dbReference type="HAMAP" id="MF_00558">
    <property type="entry name" value="Succ_CoA_beta"/>
    <property type="match status" value="1"/>
</dbReference>
<dbReference type="FunFam" id="3.30.1490.20:FF:000014">
    <property type="entry name" value="Succinate--CoA ligase [ADP-forming] subunit beta"/>
    <property type="match status" value="1"/>
</dbReference>
<dbReference type="FunFam" id="3.40.50.261:FF:000007">
    <property type="entry name" value="Succinate--CoA ligase [ADP-forming] subunit beta"/>
    <property type="match status" value="1"/>
</dbReference>
<keyword evidence="6 8" id="KW-0067">ATP-binding</keyword>
<comment type="function">
    <text evidence="8">Succinyl-CoA synthetase functions in the citric acid cycle (TCA), coupling the hydrolysis of succinyl-CoA to the synthesis of either ATP or GTP and thus represents the only step of substrate-level phosphorylation in the TCA. The beta subunit provides nucleotide specificity of the enzyme and binds the substrate succinate, while the binding sites for coenzyme A and phosphate are found in the alpha subunit.</text>
</comment>
<feature type="binding site" evidence="8">
    <location>
        <position position="192"/>
    </location>
    <ligand>
        <name>Mg(2+)</name>
        <dbReference type="ChEBI" id="CHEBI:18420"/>
    </ligand>
</feature>
<dbReference type="Gene3D" id="3.40.50.261">
    <property type="entry name" value="Succinyl-CoA synthetase domains"/>
    <property type="match status" value="1"/>
</dbReference>
<comment type="cofactor">
    <cofactor evidence="8">
        <name>Mg(2+)</name>
        <dbReference type="ChEBI" id="CHEBI:18420"/>
    </cofactor>
    <text evidence="8">Binds 1 Mg(2+) ion per subunit.</text>
</comment>
<dbReference type="GO" id="GO:0042709">
    <property type="term" value="C:succinate-CoA ligase complex"/>
    <property type="evidence" value="ECO:0007669"/>
    <property type="project" value="TreeGrafter"/>
</dbReference>
<dbReference type="FunFam" id="3.30.470.20:FF:000002">
    <property type="entry name" value="Succinate--CoA ligase [ADP-forming] subunit beta"/>
    <property type="match status" value="1"/>
</dbReference>
<proteinExistence type="inferred from homology"/>
<evidence type="ECO:0000313" key="11">
    <source>
        <dbReference type="Proteomes" id="UP000315525"/>
    </source>
</evidence>
<feature type="binding site" evidence="8">
    <location>
        <begin position="52"/>
        <end position="54"/>
    </location>
    <ligand>
        <name>ATP</name>
        <dbReference type="ChEBI" id="CHEBI:30616"/>
    </ligand>
</feature>
<evidence type="ECO:0000256" key="2">
    <source>
        <dbReference type="ARBA" id="ARBA00022532"/>
    </source>
</evidence>
<dbReference type="InterPro" id="IPR017866">
    <property type="entry name" value="Succ-CoA_synthase_bsu_CS"/>
</dbReference>
<dbReference type="InterPro" id="IPR016102">
    <property type="entry name" value="Succinyl-CoA_synth-like"/>
</dbReference>
<dbReference type="PROSITE" id="PS01217">
    <property type="entry name" value="SUCCINYL_COA_LIG_3"/>
    <property type="match status" value="1"/>
</dbReference>
<evidence type="ECO:0000256" key="4">
    <source>
        <dbReference type="ARBA" id="ARBA00022723"/>
    </source>
</evidence>
<dbReference type="Gene3D" id="3.30.470.20">
    <property type="entry name" value="ATP-grasp fold, B domain"/>
    <property type="match status" value="1"/>
</dbReference>
<dbReference type="PROSITE" id="PS50975">
    <property type="entry name" value="ATP_GRASP"/>
    <property type="match status" value="1"/>
</dbReference>
<dbReference type="GO" id="GO:0005829">
    <property type="term" value="C:cytosol"/>
    <property type="evidence" value="ECO:0007669"/>
    <property type="project" value="TreeGrafter"/>
</dbReference>
<dbReference type="PANTHER" id="PTHR11815:SF10">
    <property type="entry name" value="SUCCINATE--COA LIGASE [GDP-FORMING] SUBUNIT BETA, MITOCHONDRIAL"/>
    <property type="match status" value="1"/>
</dbReference>
<feature type="binding site" evidence="8">
    <location>
        <position position="45"/>
    </location>
    <ligand>
        <name>ATP</name>
        <dbReference type="ChEBI" id="CHEBI:30616"/>
    </ligand>
</feature>
<dbReference type="Gene3D" id="3.30.1490.20">
    <property type="entry name" value="ATP-grasp fold, A domain"/>
    <property type="match status" value="1"/>
</dbReference>
<dbReference type="GO" id="GO:0004775">
    <property type="term" value="F:succinate-CoA ligase (ADP-forming) activity"/>
    <property type="evidence" value="ECO:0007669"/>
    <property type="project" value="UniProtKB-UniRule"/>
</dbReference>
<dbReference type="GO" id="GO:0006099">
    <property type="term" value="P:tricarboxylic acid cycle"/>
    <property type="evidence" value="ECO:0007669"/>
    <property type="project" value="UniProtKB-UniRule"/>
</dbReference>
<comment type="caution">
    <text evidence="10">The sequence shown here is derived from an EMBL/GenBank/DDBJ whole genome shotgun (WGS) entry which is preliminary data.</text>
</comment>
<dbReference type="SUPFAM" id="SSF56059">
    <property type="entry name" value="Glutathione synthetase ATP-binding domain-like"/>
    <property type="match status" value="1"/>
</dbReference>
<dbReference type="SUPFAM" id="SSF52210">
    <property type="entry name" value="Succinyl-CoA synthetase domains"/>
    <property type="match status" value="1"/>
</dbReference>
<sequence length="380" mass="41221">MKIHEYQAKEIFSKFGVPVPPGDVAETPEQAYSIAKRIADKLVVKAQVLVGGRGKAGGVKLADSPEKAKEIASEILGMDIKGLRVEKVLVAQAVDIKEEYYLGIILDRRSQKPVVMASAAGGVDIEEVARNTPEKIFKMTIEDVQIGLMPHQARWLCLKIFKSKSQALKASRILMSLYRAFMSSDASLAEINPLVVTTSGDVLAIDAKMNVDDNGLYRHKEIEEMRDLKAEDPREAEAREKDLSYIKLDGSIGCVVNGAGLAMATMDLVKKYGGEPANFLDIGGSSSPEKVENAVRILMTDENVKAVYFNIFGGITRCDDVANGILVALDKMDIDVPIIIRLTGTNENEGRKILEKTDLIPAASMAEGAKKAIELAGKAG</sequence>
<keyword evidence="5 8" id="KW-0547">Nucleotide-binding</keyword>
<dbReference type="PANTHER" id="PTHR11815">
    <property type="entry name" value="SUCCINYL-COA SYNTHETASE BETA CHAIN"/>
    <property type="match status" value="1"/>
</dbReference>
<evidence type="ECO:0000259" key="9">
    <source>
        <dbReference type="PROSITE" id="PS50975"/>
    </source>
</evidence>
<feature type="domain" description="ATP-grasp" evidence="9">
    <location>
        <begin position="9"/>
        <end position="222"/>
    </location>
</feature>
<dbReference type="EMBL" id="SOJN01000123">
    <property type="protein sequence ID" value="TET44499.1"/>
    <property type="molecule type" value="Genomic_DNA"/>
</dbReference>
<evidence type="ECO:0000313" key="10">
    <source>
        <dbReference type="EMBL" id="TET44499.1"/>
    </source>
</evidence>
<comment type="catalytic activity">
    <reaction evidence="8">
        <text>GTP + succinate + CoA = succinyl-CoA + GDP + phosphate</text>
        <dbReference type="Rhea" id="RHEA:22120"/>
        <dbReference type="ChEBI" id="CHEBI:30031"/>
        <dbReference type="ChEBI" id="CHEBI:37565"/>
        <dbReference type="ChEBI" id="CHEBI:43474"/>
        <dbReference type="ChEBI" id="CHEBI:57287"/>
        <dbReference type="ChEBI" id="CHEBI:57292"/>
        <dbReference type="ChEBI" id="CHEBI:58189"/>
    </reaction>
</comment>
<dbReference type="GO" id="GO:0000287">
    <property type="term" value="F:magnesium ion binding"/>
    <property type="evidence" value="ECO:0007669"/>
    <property type="project" value="UniProtKB-UniRule"/>
</dbReference>
<comment type="caution">
    <text evidence="8">Lacks conserved residue(s) required for the propagation of feature annotation.</text>
</comment>
<reference evidence="10 11" key="1">
    <citation type="submission" date="2019-03" db="EMBL/GenBank/DDBJ databases">
        <title>Metabolic potential of uncultured bacteria and archaea associated with petroleum seepage in deep-sea sediments.</title>
        <authorList>
            <person name="Dong X."/>
            <person name="Hubert C."/>
        </authorList>
    </citation>
    <scope>NUCLEOTIDE SEQUENCE [LARGE SCALE GENOMIC DNA]</scope>
    <source>
        <strain evidence="10">E44_bin18</strain>
    </source>
</reference>
<comment type="pathway">
    <text evidence="8">Carbohydrate metabolism; tricarboxylic acid cycle; succinate from succinyl-CoA (ligase route): step 1/1.</text>
</comment>
<name>A0A523UQ07_UNCT6</name>
<accession>A0A523UQ07</accession>
<keyword evidence="7 8" id="KW-0460">Magnesium</keyword>
<keyword evidence="3 8" id="KW-0436">Ligase</keyword>
<feature type="binding site" evidence="8">
    <location>
        <position position="206"/>
    </location>
    <ligand>
        <name>Mg(2+)</name>
        <dbReference type="ChEBI" id="CHEBI:18420"/>
    </ligand>
</feature>
<dbReference type="EC" id="6.2.1.5" evidence="8"/>
<evidence type="ECO:0000256" key="5">
    <source>
        <dbReference type="ARBA" id="ARBA00022741"/>
    </source>
</evidence>
<comment type="subunit">
    <text evidence="8">Heterotetramer of two alpha and two beta subunits.</text>
</comment>
<organism evidence="10 11">
    <name type="scientific">candidate division TA06 bacterium</name>
    <dbReference type="NCBI Taxonomy" id="2250710"/>
    <lineage>
        <taxon>Bacteria</taxon>
        <taxon>Bacteria division TA06</taxon>
    </lineage>
</organism>
<dbReference type="GO" id="GO:0004776">
    <property type="term" value="F:succinate-CoA ligase (GDP-forming) activity"/>
    <property type="evidence" value="ECO:0007669"/>
    <property type="project" value="RHEA"/>
</dbReference>
<dbReference type="InterPro" id="IPR005811">
    <property type="entry name" value="SUCC_ACL_C"/>
</dbReference>
<dbReference type="InterPro" id="IPR005809">
    <property type="entry name" value="Succ_CoA_ligase-like_bsu"/>
</dbReference>
<dbReference type="GO" id="GO:0005524">
    <property type="term" value="F:ATP binding"/>
    <property type="evidence" value="ECO:0007669"/>
    <property type="project" value="UniProtKB-UniRule"/>
</dbReference>
<keyword evidence="4 8" id="KW-0479">Metal-binding</keyword>
<feature type="binding site" evidence="8">
    <location>
        <position position="99"/>
    </location>
    <ligand>
        <name>ATP</name>
        <dbReference type="ChEBI" id="CHEBI:30616"/>
    </ligand>
</feature>
<gene>
    <name evidence="8 10" type="primary">sucC</name>
    <name evidence="10" type="ORF">E3J62_10345</name>
</gene>
<comment type="catalytic activity">
    <reaction evidence="8">
        <text>succinate + ATP + CoA = succinyl-CoA + ADP + phosphate</text>
        <dbReference type="Rhea" id="RHEA:17661"/>
        <dbReference type="ChEBI" id="CHEBI:30031"/>
        <dbReference type="ChEBI" id="CHEBI:30616"/>
        <dbReference type="ChEBI" id="CHEBI:43474"/>
        <dbReference type="ChEBI" id="CHEBI:57287"/>
        <dbReference type="ChEBI" id="CHEBI:57292"/>
        <dbReference type="ChEBI" id="CHEBI:456216"/>
        <dbReference type="EC" id="6.2.1.5"/>
    </reaction>
</comment>
<dbReference type="InterPro" id="IPR013815">
    <property type="entry name" value="ATP_grasp_subdomain_1"/>
</dbReference>
<feature type="binding site" evidence="8">
    <location>
        <begin position="314"/>
        <end position="316"/>
    </location>
    <ligand>
        <name>substrate</name>
        <note>ligand shared with subunit alpha</note>
    </ligand>
</feature>
<dbReference type="GO" id="GO:0006104">
    <property type="term" value="P:succinyl-CoA metabolic process"/>
    <property type="evidence" value="ECO:0007669"/>
    <property type="project" value="TreeGrafter"/>
</dbReference>
<dbReference type="Pfam" id="PF08442">
    <property type="entry name" value="ATP-grasp_2"/>
    <property type="match status" value="1"/>
</dbReference>
<dbReference type="NCBIfam" id="TIGR01016">
    <property type="entry name" value="sucCoAbeta"/>
    <property type="match status" value="1"/>
</dbReference>
<dbReference type="AlphaFoldDB" id="A0A523UQ07"/>
<evidence type="ECO:0000256" key="6">
    <source>
        <dbReference type="ARBA" id="ARBA00022840"/>
    </source>
</evidence>
<keyword evidence="2 8" id="KW-0816">Tricarboxylic acid cycle</keyword>
<feature type="binding site" evidence="8">
    <location>
        <position position="94"/>
    </location>
    <ligand>
        <name>ATP</name>
        <dbReference type="ChEBI" id="CHEBI:30616"/>
    </ligand>
</feature>
<dbReference type="InterPro" id="IPR011761">
    <property type="entry name" value="ATP-grasp"/>
</dbReference>
<evidence type="ECO:0000256" key="7">
    <source>
        <dbReference type="ARBA" id="ARBA00022842"/>
    </source>
</evidence>
<evidence type="ECO:0000256" key="3">
    <source>
        <dbReference type="ARBA" id="ARBA00022598"/>
    </source>
</evidence>
<comment type="similarity">
    <text evidence="1 8">Belongs to the succinate/malate CoA ligase beta subunit family.</text>
</comment>
<feature type="binding site" evidence="8">
    <location>
        <position position="257"/>
    </location>
    <ligand>
        <name>substrate</name>
        <note>ligand shared with subunit alpha</note>
    </ligand>
</feature>
<evidence type="ECO:0000256" key="1">
    <source>
        <dbReference type="ARBA" id="ARBA00009182"/>
    </source>
</evidence>
<dbReference type="Proteomes" id="UP000315525">
    <property type="component" value="Unassembled WGS sequence"/>
</dbReference>
<dbReference type="Pfam" id="PF00549">
    <property type="entry name" value="Ligase_CoA"/>
    <property type="match status" value="1"/>
</dbReference>
<dbReference type="PIRSF" id="PIRSF001554">
    <property type="entry name" value="SucCS_beta"/>
    <property type="match status" value="1"/>
</dbReference>
<dbReference type="UniPathway" id="UPA00223">
    <property type="reaction ID" value="UER00999"/>
</dbReference>
<dbReference type="NCBIfam" id="NF001913">
    <property type="entry name" value="PRK00696.1"/>
    <property type="match status" value="1"/>
</dbReference>